<sequence>MATEIAAIEIREDIEQVIKEIESERIVYFFGAGASAGAQGFPDGSALSKWLTERLRKKGKLPEEPPSVYQKTKDPYDFDLRLICDDLQLSSQLYQYLSLSKRRGLEEILTRCYGGVAKGGHRLSPPPIYKCIVRGIKRRIEQARNGGNKRPPPLLLTTNFDNLLELALEEQSVAYDLLLYRRMDDSGRFSDFYYRENSLLESTNNFDDIERSTRRPKIPGKNPLVIKLHGCLQPVCKEGKPEVPLTITDQDYLSPALYTLYDAFPSAIRDKLSNNHWLFLGHSFKDLHIRLFLQHLHDSYDSGKNNKPKIFAITRGSNVQRILRISQEIHLIPCEMDRFVDELCGLEEEKEEPNT</sequence>
<dbReference type="AlphaFoldDB" id="A0A451B7C0"/>
<dbReference type="Pfam" id="PF13289">
    <property type="entry name" value="SIR2_2"/>
    <property type="match status" value="1"/>
</dbReference>
<proteinExistence type="predicted"/>
<gene>
    <name evidence="2" type="ORF">BECKMB1821H_GA0114242_1001110</name>
    <name evidence="1" type="ORF">BECKMB1821I_GA0114274_103020</name>
</gene>
<protein>
    <submittedName>
        <fullName evidence="2">SIR2-like domain-containing protein</fullName>
    </submittedName>
</protein>
<reference evidence="2" key="1">
    <citation type="submission" date="2019-02" db="EMBL/GenBank/DDBJ databases">
        <authorList>
            <person name="Gruber-Vodicka R. H."/>
            <person name="Seah K. B. B."/>
        </authorList>
    </citation>
    <scope>NUCLEOTIDE SEQUENCE</scope>
    <source>
        <strain evidence="2">BECK_BZ198</strain>
        <strain evidence="1">BECK_BZ199</strain>
    </source>
</reference>
<evidence type="ECO:0000313" key="2">
    <source>
        <dbReference type="EMBL" id="VFK74179.1"/>
    </source>
</evidence>
<evidence type="ECO:0000313" key="1">
    <source>
        <dbReference type="EMBL" id="VFK32172.1"/>
    </source>
</evidence>
<accession>A0A451B7C0</accession>
<dbReference type="EMBL" id="CAADGH010000001">
    <property type="protein sequence ID" value="VFK74179.1"/>
    <property type="molecule type" value="Genomic_DNA"/>
</dbReference>
<organism evidence="2">
    <name type="scientific">Candidatus Kentrum sp. MB</name>
    <dbReference type="NCBI Taxonomy" id="2138164"/>
    <lineage>
        <taxon>Bacteria</taxon>
        <taxon>Pseudomonadati</taxon>
        <taxon>Pseudomonadota</taxon>
        <taxon>Gammaproteobacteria</taxon>
        <taxon>Candidatus Kentrum</taxon>
    </lineage>
</organism>
<name>A0A451B7C0_9GAMM</name>
<dbReference type="EMBL" id="CAADFQ010000030">
    <property type="protein sequence ID" value="VFK32172.1"/>
    <property type="molecule type" value="Genomic_DNA"/>
</dbReference>